<feature type="coiled-coil region" evidence="1">
    <location>
        <begin position="138"/>
        <end position="239"/>
    </location>
</feature>
<feature type="compositionally biased region" description="Polar residues" evidence="2">
    <location>
        <begin position="555"/>
        <end position="566"/>
    </location>
</feature>
<feature type="region of interest" description="Disordered" evidence="2">
    <location>
        <begin position="27"/>
        <end position="101"/>
    </location>
</feature>
<gene>
    <name evidence="3" type="ORF">PACLA_8A083097</name>
</gene>
<accession>A0A7D9EMY7</accession>
<dbReference type="PANTHER" id="PTHR21974:SF2">
    <property type="entry name" value="RE15880P"/>
    <property type="match status" value="1"/>
</dbReference>
<feature type="compositionally biased region" description="Polar residues" evidence="2">
    <location>
        <begin position="450"/>
        <end position="459"/>
    </location>
</feature>
<dbReference type="OrthoDB" id="6432391at2759"/>
<evidence type="ECO:0000313" key="3">
    <source>
        <dbReference type="EMBL" id="CAB4011157.1"/>
    </source>
</evidence>
<evidence type="ECO:0000313" key="4">
    <source>
        <dbReference type="Proteomes" id="UP001152795"/>
    </source>
</evidence>
<comment type="caution">
    <text evidence="3">The sequence shown here is derived from an EMBL/GenBank/DDBJ whole genome shotgun (WGS) entry which is preliminary data.</text>
</comment>
<evidence type="ECO:0000256" key="2">
    <source>
        <dbReference type="SAM" id="MobiDB-lite"/>
    </source>
</evidence>
<keyword evidence="1" id="KW-0175">Coiled coil</keyword>
<protein>
    <submittedName>
        <fullName evidence="3">Uncharacterized protein</fullName>
    </submittedName>
</protein>
<feature type="compositionally biased region" description="Basic and acidic residues" evidence="2">
    <location>
        <begin position="81"/>
        <end position="90"/>
    </location>
</feature>
<keyword evidence="4" id="KW-1185">Reference proteome</keyword>
<organism evidence="3 4">
    <name type="scientific">Paramuricea clavata</name>
    <name type="common">Red gorgonian</name>
    <name type="synonym">Violescent sea-whip</name>
    <dbReference type="NCBI Taxonomy" id="317549"/>
    <lineage>
        <taxon>Eukaryota</taxon>
        <taxon>Metazoa</taxon>
        <taxon>Cnidaria</taxon>
        <taxon>Anthozoa</taxon>
        <taxon>Octocorallia</taxon>
        <taxon>Malacalcyonacea</taxon>
        <taxon>Plexauridae</taxon>
        <taxon>Paramuricea</taxon>
    </lineage>
</organism>
<feature type="compositionally biased region" description="Basic and acidic residues" evidence="2">
    <location>
        <begin position="545"/>
        <end position="554"/>
    </location>
</feature>
<dbReference type="GO" id="GO:0005929">
    <property type="term" value="C:cilium"/>
    <property type="evidence" value="ECO:0007669"/>
    <property type="project" value="TreeGrafter"/>
</dbReference>
<feature type="compositionally biased region" description="Basic and acidic residues" evidence="2">
    <location>
        <begin position="27"/>
        <end position="36"/>
    </location>
</feature>
<feature type="compositionally biased region" description="Basic and acidic residues" evidence="2">
    <location>
        <begin position="483"/>
        <end position="494"/>
    </location>
</feature>
<name>A0A7D9EMY7_PARCT</name>
<feature type="compositionally biased region" description="Basic and acidic residues" evidence="2">
    <location>
        <begin position="460"/>
        <end position="472"/>
    </location>
</feature>
<feature type="region of interest" description="Disordered" evidence="2">
    <location>
        <begin position="450"/>
        <end position="567"/>
    </location>
</feature>
<proteinExistence type="predicted"/>
<feature type="coiled-coil region" evidence="1">
    <location>
        <begin position="592"/>
        <end position="619"/>
    </location>
</feature>
<dbReference type="EMBL" id="CACRXK020007049">
    <property type="protein sequence ID" value="CAB4011157.1"/>
    <property type="molecule type" value="Genomic_DNA"/>
</dbReference>
<dbReference type="AlphaFoldDB" id="A0A7D9EMY7"/>
<dbReference type="Proteomes" id="UP001152795">
    <property type="component" value="Unassembled WGS sequence"/>
</dbReference>
<reference evidence="3" key="1">
    <citation type="submission" date="2020-04" db="EMBL/GenBank/DDBJ databases">
        <authorList>
            <person name="Alioto T."/>
            <person name="Alioto T."/>
            <person name="Gomez Garrido J."/>
        </authorList>
    </citation>
    <scope>NUCLEOTIDE SEQUENCE</scope>
    <source>
        <strain evidence="3">A484AB</strain>
    </source>
</reference>
<dbReference type="PANTHER" id="PTHR21974">
    <property type="entry name" value="RE15880P"/>
    <property type="match status" value="1"/>
</dbReference>
<sequence length="662" mass="74813">MGCGASKIVEQQAALNNNGHAQEIVRKSSVVEKLTEQNEPVSTPPEKQAQPVQQKAPEPEKRVSTATSPEPKSVAAEPVQEEPKKDEPSNEKPAPTYTEESLQDVLELEKKLSLLESKGVVGQYQTQHKLLVSLYPELQAAQKKVEALKQQTVKEYRDVAVMQHPNVRAMFSDVYQLQSQMAKEQQEYMDALNRQEVAEKELKSRQEEYNALYAEVESLQKECEELQRIRAEREKKLDEIFDGKYGSDLEGQLEAETDLLTERKEIISRARNYWSNAKVLMEHAVQQLAYSTRRWAQINTVNQSMVQARYSMVAETRNYLIAASQNITNTHRYLSNVNIPYCNSEDLRVLNNAIATIFNDIMNRDSYMRALQTYSALNNKANSLHQWIILVLEKTINKDLQQIVPLWQEKILALKRERMRLIHVKLRELQGKDVSEDIPDEVLWLQHSQEQIPEVQSDTRIAEPDTVSLKDDNLEDIPSPPTTERRPSHEKDVSSEGDSLPTTEGVAPSDTPPSSTTQGEVAPPSEGDIPPPLTTQGDVPPSFTTEKDAEDTKKANGTTEESSGVDSQEIAELLETAMKVKPLIELAPVPNMDALFGNIEELKTKYEEQVAQFSKAQDVNKARLDQALQEKLQARRIRKQAIELQDTSELAKGVTSSFGKLF</sequence>
<evidence type="ECO:0000256" key="1">
    <source>
        <dbReference type="SAM" id="Coils"/>
    </source>
</evidence>